<comment type="caution">
    <text evidence="1">The sequence shown here is derived from an EMBL/GenBank/DDBJ whole genome shotgun (WGS) entry which is preliminary data.</text>
</comment>
<organism evidence="1 2">
    <name type="scientific">Protopolystoma xenopodis</name>
    <dbReference type="NCBI Taxonomy" id="117903"/>
    <lineage>
        <taxon>Eukaryota</taxon>
        <taxon>Metazoa</taxon>
        <taxon>Spiralia</taxon>
        <taxon>Lophotrochozoa</taxon>
        <taxon>Platyhelminthes</taxon>
        <taxon>Monogenea</taxon>
        <taxon>Polyopisthocotylea</taxon>
        <taxon>Polystomatidea</taxon>
        <taxon>Polystomatidae</taxon>
        <taxon>Protopolystoma</taxon>
    </lineage>
</organism>
<reference evidence="1" key="1">
    <citation type="submission" date="2018-11" db="EMBL/GenBank/DDBJ databases">
        <authorList>
            <consortium name="Pathogen Informatics"/>
        </authorList>
    </citation>
    <scope>NUCLEOTIDE SEQUENCE</scope>
</reference>
<dbReference type="EMBL" id="CAAALY010017636">
    <property type="protein sequence ID" value="VEL13390.1"/>
    <property type="molecule type" value="Genomic_DNA"/>
</dbReference>
<evidence type="ECO:0000313" key="1">
    <source>
        <dbReference type="EMBL" id="VEL13390.1"/>
    </source>
</evidence>
<gene>
    <name evidence="1" type="ORF">PXEA_LOCUS6830</name>
</gene>
<name>A0A3S5B512_9PLAT</name>
<sequence>MSLEVTSIFWSCGSLRYLLAECIKEGYEAESVHASPSKIEKSTYARVFPTAHSGNRCPISRQFTIKSITHKSVSFIVLACPHSPLSPKNT</sequence>
<protein>
    <submittedName>
        <fullName evidence="1">Uncharacterized protein</fullName>
    </submittedName>
</protein>
<accession>A0A3S5B512</accession>
<dbReference type="AlphaFoldDB" id="A0A3S5B512"/>
<evidence type="ECO:0000313" key="2">
    <source>
        <dbReference type="Proteomes" id="UP000784294"/>
    </source>
</evidence>
<keyword evidence="2" id="KW-1185">Reference proteome</keyword>
<proteinExistence type="predicted"/>
<dbReference type="Proteomes" id="UP000784294">
    <property type="component" value="Unassembled WGS sequence"/>
</dbReference>